<evidence type="ECO:0008006" key="3">
    <source>
        <dbReference type="Google" id="ProtNLM"/>
    </source>
</evidence>
<dbReference type="Proteomes" id="UP000828251">
    <property type="component" value="Unassembled WGS sequence"/>
</dbReference>
<dbReference type="AlphaFoldDB" id="A0A9D4A893"/>
<proteinExistence type="predicted"/>
<dbReference type="PANTHER" id="PTHR47074:SF48">
    <property type="entry name" value="POLYNUCLEOTIDYL TRANSFERASE, RIBONUCLEASE H-LIKE SUPERFAMILY PROTEIN"/>
    <property type="match status" value="1"/>
</dbReference>
<accession>A0A9D4A893</accession>
<protein>
    <recommendedName>
        <fullName evidence="3">RNase H type-1 domain-containing protein</fullName>
    </recommendedName>
</protein>
<keyword evidence="2" id="KW-1185">Reference proteome</keyword>
<dbReference type="PANTHER" id="PTHR47074">
    <property type="entry name" value="BNAC02G40300D PROTEIN"/>
    <property type="match status" value="1"/>
</dbReference>
<organism evidence="1 2">
    <name type="scientific">Gossypium stocksii</name>
    <dbReference type="NCBI Taxonomy" id="47602"/>
    <lineage>
        <taxon>Eukaryota</taxon>
        <taxon>Viridiplantae</taxon>
        <taxon>Streptophyta</taxon>
        <taxon>Embryophyta</taxon>
        <taxon>Tracheophyta</taxon>
        <taxon>Spermatophyta</taxon>
        <taxon>Magnoliopsida</taxon>
        <taxon>eudicotyledons</taxon>
        <taxon>Gunneridae</taxon>
        <taxon>Pentapetalae</taxon>
        <taxon>rosids</taxon>
        <taxon>malvids</taxon>
        <taxon>Malvales</taxon>
        <taxon>Malvaceae</taxon>
        <taxon>Malvoideae</taxon>
        <taxon>Gossypium</taxon>
    </lineage>
</organism>
<dbReference type="InterPro" id="IPR052929">
    <property type="entry name" value="RNase_H-like_EbsB-rel"/>
</dbReference>
<gene>
    <name evidence="1" type="ORF">J1N35_015099</name>
</gene>
<sequence length="140" mass="16038">MLFRECPRCRSGDEMVIHALRNCPKAQSVLVVGGFNNRLFTKEYEFCIDWLEDSMRLFDRKAFEDFTTILWNIWNDRNNAILGGVPRDCKWEKPSEGVAKVNVDASVKENRVGLGIILRDSYGFVLCGRAIFIDKAANSK</sequence>
<name>A0A9D4A893_9ROSI</name>
<comment type="caution">
    <text evidence="1">The sequence shown here is derived from an EMBL/GenBank/DDBJ whole genome shotgun (WGS) entry which is preliminary data.</text>
</comment>
<evidence type="ECO:0000313" key="1">
    <source>
        <dbReference type="EMBL" id="KAH1098178.1"/>
    </source>
</evidence>
<dbReference type="EMBL" id="JAIQCV010000005">
    <property type="protein sequence ID" value="KAH1098178.1"/>
    <property type="molecule type" value="Genomic_DNA"/>
</dbReference>
<reference evidence="1 2" key="1">
    <citation type="journal article" date="2021" name="Plant Biotechnol. J.">
        <title>Multi-omics assisted identification of the key and species-specific regulatory components of drought-tolerant mechanisms in Gossypium stocksii.</title>
        <authorList>
            <person name="Yu D."/>
            <person name="Ke L."/>
            <person name="Zhang D."/>
            <person name="Wu Y."/>
            <person name="Sun Y."/>
            <person name="Mei J."/>
            <person name="Sun J."/>
            <person name="Sun Y."/>
        </authorList>
    </citation>
    <scope>NUCLEOTIDE SEQUENCE [LARGE SCALE GENOMIC DNA]</scope>
    <source>
        <strain evidence="2">cv. E1</strain>
        <tissue evidence="1">Leaf</tissue>
    </source>
</reference>
<evidence type="ECO:0000313" key="2">
    <source>
        <dbReference type="Proteomes" id="UP000828251"/>
    </source>
</evidence>
<dbReference type="OrthoDB" id="997279at2759"/>